<evidence type="ECO:0000313" key="4">
    <source>
        <dbReference type="Proteomes" id="UP000315440"/>
    </source>
</evidence>
<dbReference type="InterPro" id="IPR015943">
    <property type="entry name" value="WD40/YVTN_repeat-like_dom_sf"/>
</dbReference>
<feature type="signal peptide" evidence="1">
    <location>
        <begin position="1"/>
        <end position="26"/>
    </location>
</feature>
<dbReference type="Proteomes" id="UP000315440">
    <property type="component" value="Unassembled WGS sequence"/>
</dbReference>
<dbReference type="AlphaFoldDB" id="A0A5C5ZJ87"/>
<feature type="domain" description="Pyrrolo-quinoline quinone repeat" evidence="2">
    <location>
        <begin position="102"/>
        <end position="349"/>
    </location>
</feature>
<proteinExistence type="predicted"/>
<dbReference type="InterPro" id="IPR011047">
    <property type="entry name" value="Quinoprotein_ADH-like_sf"/>
</dbReference>
<sequence precursor="true">MNKPLLTRRAVLALAASLLLAGPATADDWPRFRGENGQGIATGPAPPLTWSDSENLAWKLDLPGAGASSPIVLGERVFVTCYSGYGVPGEEGSMDALVRHLVCADRATGKELWRQSVPADGAEDSYEGFITEHGYASNTPVADESGVYVQHGKSGVYAYSLGGEPMWHVAVGKQSGPEGWGTAASLQLYKDSLIVNAADEGRAILALDPANGEERWRFEDPALEKAYNTPVIATTDAGEEELVVVCVGKTLGIDPDKGEQKWSVANEFSNNISPMAIAVEDKLFVTGGYRGSGMMLRPGGHGDASDTHTVWRTRELSYVATPVLLPGGRLFWVDTKGMLVVIDAETGERLVRDRLDLGGGHPVYASPVLAGDRIYVASRHDGVLVFNTAEEPELIAQNSFESDDSQVNATVAIADGQIFLRSDAALYCVGDRN</sequence>
<evidence type="ECO:0000256" key="1">
    <source>
        <dbReference type="SAM" id="SignalP"/>
    </source>
</evidence>
<accession>A0A5C5ZJ87</accession>
<dbReference type="InterPro" id="IPR002372">
    <property type="entry name" value="PQQ_rpt_dom"/>
</dbReference>
<dbReference type="PANTHER" id="PTHR34512:SF30">
    <property type="entry name" value="OUTER MEMBRANE PROTEIN ASSEMBLY FACTOR BAMB"/>
    <property type="match status" value="1"/>
</dbReference>
<feature type="chain" id="PRO_5022675868" evidence="1">
    <location>
        <begin position="27"/>
        <end position="433"/>
    </location>
</feature>
<dbReference type="RefSeq" id="WP_146403032.1">
    <property type="nucleotide sequence ID" value="NZ_SJPQ01000004.1"/>
</dbReference>
<dbReference type="InterPro" id="IPR018391">
    <property type="entry name" value="PQQ_b-propeller_rpt"/>
</dbReference>
<comment type="caution">
    <text evidence="3">The sequence shown here is derived from an EMBL/GenBank/DDBJ whole genome shotgun (WGS) entry which is preliminary data.</text>
</comment>
<gene>
    <name evidence="3" type="ORF">Mal64_37110</name>
</gene>
<dbReference type="SUPFAM" id="SSF50998">
    <property type="entry name" value="Quinoprotein alcohol dehydrogenase-like"/>
    <property type="match status" value="1"/>
</dbReference>
<organism evidence="3 4">
    <name type="scientific">Pseudobythopirellula maris</name>
    <dbReference type="NCBI Taxonomy" id="2527991"/>
    <lineage>
        <taxon>Bacteria</taxon>
        <taxon>Pseudomonadati</taxon>
        <taxon>Planctomycetota</taxon>
        <taxon>Planctomycetia</taxon>
        <taxon>Pirellulales</taxon>
        <taxon>Lacipirellulaceae</taxon>
        <taxon>Pseudobythopirellula</taxon>
    </lineage>
</organism>
<dbReference type="Gene3D" id="2.130.10.10">
    <property type="entry name" value="YVTN repeat-like/Quinoprotein amine dehydrogenase"/>
    <property type="match status" value="1"/>
</dbReference>
<dbReference type="EMBL" id="SJPQ01000004">
    <property type="protein sequence ID" value="TWT86881.1"/>
    <property type="molecule type" value="Genomic_DNA"/>
</dbReference>
<keyword evidence="4" id="KW-1185">Reference proteome</keyword>
<reference evidence="3 4" key="1">
    <citation type="submission" date="2019-02" db="EMBL/GenBank/DDBJ databases">
        <title>Deep-cultivation of Planctomycetes and their phenomic and genomic characterization uncovers novel biology.</title>
        <authorList>
            <person name="Wiegand S."/>
            <person name="Jogler M."/>
            <person name="Boedeker C."/>
            <person name="Pinto D."/>
            <person name="Vollmers J."/>
            <person name="Rivas-Marin E."/>
            <person name="Kohn T."/>
            <person name="Peeters S.H."/>
            <person name="Heuer A."/>
            <person name="Rast P."/>
            <person name="Oberbeckmann S."/>
            <person name="Bunk B."/>
            <person name="Jeske O."/>
            <person name="Meyerdierks A."/>
            <person name="Storesund J.E."/>
            <person name="Kallscheuer N."/>
            <person name="Luecker S."/>
            <person name="Lage O.M."/>
            <person name="Pohl T."/>
            <person name="Merkel B.J."/>
            <person name="Hornburger P."/>
            <person name="Mueller R.-W."/>
            <person name="Bruemmer F."/>
            <person name="Labrenz M."/>
            <person name="Spormann A.M."/>
            <person name="Op Den Camp H."/>
            <person name="Overmann J."/>
            <person name="Amann R."/>
            <person name="Jetten M.S.M."/>
            <person name="Mascher T."/>
            <person name="Medema M.H."/>
            <person name="Devos D.P."/>
            <person name="Kaster A.-K."/>
            <person name="Ovreas L."/>
            <person name="Rohde M."/>
            <person name="Galperin M.Y."/>
            <person name="Jogler C."/>
        </authorList>
    </citation>
    <scope>NUCLEOTIDE SEQUENCE [LARGE SCALE GENOMIC DNA]</scope>
    <source>
        <strain evidence="3 4">Mal64</strain>
    </source>
</reference>
<protein>
    <submittedName>
        <fullName evidence="3">Outer membrane biogenesis protein BamB</fullName>
    </submittedName>
</protein>
<dbReference type="SMART" id="SM00564">
    <property type="entry name" value="PQQ"/>
    <property type="match status" value="4"/>
</dbReference>
<dbReference type="Pfam" id="PF13360">
    <property type="entry name" value="PQQ_2"/>
    <property type="match status" value="1"/>
</dbReference>
<dbReference type="PANTHER" id="PTHR34512">
    <property type="entry name" value="CELL SURFACE PROTEIN"/>
    <property type="match status" value="1"/>
</dbReference>
<name>A0A5C5ZJ87_9BACT</name>
<evidence type="ECO:0000259" key="2">
    <source>
        <dbReference type="Pfam" id="PF13360"/>
    </source>
</evidence>
<evidence type="ECO:0000313" key="3">
    <source>
        <dbReference type="EMBL" id="TWT86881.1"/>
    </source>
</evidence>
<dbReference type="Gene3D" id="2.40.10.480">
    <property type="match status" value="1"/>
</dbReference>
<dbReference type="OrthoDB" id="244732at2"/>
<keyword evidence="1" id="KW-0732">Signal</keyword>